<protein>
    <submittedName>
        <fullName evidence="2">Uncharacterized protein</fullName>
    </submittedName>
</protein>
<dbReference type="AlphaFoldDB" id="A0A915Q582"/>
<evidence type="ECO:0000313" key="2">
    <source>
        <dbReference type="WBParaSite" id="sdigi.contig60.g3259.t1"/>
    </source>
</evidence>
<evidence type="ECO:0000313" key="1">
    <source>
        <dbReference type="Proteomes" id="UP000887581"/>
    </source>
</evidence>
<organism evidence="1 2">
    <name type="scientific">Setaria digitata</name>
    <dbReference type="NCBI Taxonomy" id="48799"/>
    <lineage>
        <taxon>Eukaryota</taxon>
        <taxon>Metazoa</taxon>
        <taxon>Ecdysozoa</taxon>
        <taxon>Nematoda</taxon>
        <taxon>Chromadorea</taxon>
        <taxon>Rhabditida</taxon>
        <taxon>Spirurina</taxon>
        <taxon>Spiruromorpha</taxon>
        <taxon>Filarioidea</taxon>
        <taxon>Setariidae</taxon>
        <taxon>Setaria</taxon>
    </lineage>
</organism>
<proteinExistence type="predicted"/>
<name>A0A915Q582_9BILA</name>
<reference evidence="2" key="1">
    <citation type="submission" date="2022-11" db="UniProtKB">
        <authorList>
            <consortium name="WormBaseParasite"/>
        </authorList>
    </citation>
    <scope>IDENTIFICATION</scope>
</reference>
<dbReference type="Proteomes" id="UP000887581">
    <property type="component" value="Unplaced"/>
</dbReference>
<sequence length="65" mass="6535">MTPANVSPKGLCKGGGLEGVLSNQCDTAAAGRSLTVPSLDCVPTCGLGHECSVEVLVAHLTLQNL</sequence>
<dbReference type="WBParaSite" id="sdigi.contig60.g3259.t1">
    <property type="protein sequence ID" value="sdigi.contig60.g3259.t1"/>
    <property type="gene ID" value="sdigi.contig60.g3259"/>
</dbReference>
<accession>A0A915Q582</accession>
<keyword evidence="1" id="KW-1185">Reference proteome</keyword>